<evidence type="ECO:0000256" key="1">
    <source>
        <dbReference type="ARBA" id="ARBA00004141"/>
    </source>
</evidence>
<feature type="transmembrane region" description="Helical" evidence="7">
    <location>
        <begin position="117"/>
        <end position="134"/>
    </location>
</feature>
<name>A0A0C1IXV9_9BACT</name>
<evidence type="ECO:0000259" key="8">
    <source>
        <dbReference type="Pfam" id="PF01545"/>
    </source>
</evidence>
<evidence type="ECO:0000256" key="6">
    <source>
        <dbReference type="ARBA" id="ARBA00023136"/>
    </source>
</evidence>
<feature type="transmembrane region" description="Helical" evidence="7">
    <location>
        <begin position="44"/>
        <end position="62"/>
    </location>
</feature>
<comment type="caution">
    <text evidence="10">The sequence shown here is derived from an EMBL/GenBank/DDBJ whole genome shotgun (WGS) entry which is preliminary data.</text>
</comment>
<comment type="subcellular location">
    <subcellularLocation>
        <location evidence="1">Membrane</location>
        <topology evidence="1">Multi-pass membrane protein</topology>
    </subcellularLocation>
</comment>
<evidence type="ECO:0000256" key="3">
    <source>
        <dbReference type="ARBA" id="ARBA00022448"/>
    </source>
</evidence>
<dbReference type="NCBIfam" id="TIGR01297">
    <property type="entry name" value="CDF"/>
    <property type="match status" value="1"/>
</dbReference>
<keyword evidence="4 7" id="KW-0812">Transmembrane</keyword>
<proteinExistence type="inferred from homology"/>
<dbReference type="Gene3D" id="1.20.1510.10">
    <property type="entry name" value="Cation efflux protein transmembrane domain"/>
    <property type="match status" value="1"/>
</dbReference>
<dbReference type="InterPro" id="IPR036837">
    <property type="entry name" value="Cation_efflux_CTD_sf"/>
</dbReference>
<evidence type="ECO:0000313" key="10">
    <source>
        <dbReference type="EMBL" id="KIC95334.1"/>
    </source>
</evidence>
<feature type="domain" description="Cation efflux protein transmembrane" evidence="8">
    <location>
        <begin position="15"/>
        <end position="204"/>
    </location>
</feature>
<organism evidence="10 11">
    <name type="scientific">Flavihumibacter solisilvae</name>
    <dbReference type="NCBI Taxonomy" id="1349421"/>
    <lineage>
        <taxon>Bacteria</taxon>
        <taxon>Pseudomonadati</taxon>
        <taxon>Bacteroidota</taxon>
        <taxon>Chitinophagia</taxon>
        <taxon>Chitinophagales</taxon>
        <taxon>Chitinophagaceae</taxon>
        <taxon>Flavihumibacter</taxon>
    </lineage>
</organism>
<dbReference type="PANTHER" id="PTHR43840:SF15">
    <property type="entry name" value="MITOCHONDRIAL METAL TRANSPORTER 1-RELATED"/>
    <property type="match status" value="1"/>
</dbReference>
<dbReference type="SUPFAM" id="SSF160240">
    <property type="entry name" value="Cation efflux protein cytoplasmic domain-like"/>
    <property type="match status" value="1"/>
</dbReference>
<evidence type="ECO:0000313" key="11">
    <source>
        <dbReference type="Proteomes" id="UP000031408"/>
    </source>
</evidence>
<comment type="similarity">
    <text evidence="2">Belongs to the cation diffusion facilitator (CDF) transporter (TC 2.A.4) family.</text>
</comment>
<keyword evidence="6 7" id="KW-0472">Membrane</keyword>
<dbReference type="GO" id="GO:0015341">
    <property type="term" value="F:zinc efflux antiporter activity"/>
    <property type="evidence" value="ECO:0007669"/>
    <property type="project" value="TreeGrafter"/>
</dbReference>
<dbReference type="InterPro" id="IPR002524">
    <property type="entry name" value="Cation_efflux"/>
</dbReference>
<dbReference type="GO" id="GO:0005886">
    <property type="term" value="C:plasma membrane"/>
    <property type="evidence" value="ECO:0007669"/>
    <property type="project" value="TreeGrafter"/>
</dbReference>
<dbReference type="STRING" id="1349421.OI18_06960"/>
<dbReference type="OrthoDB" id="9806522at2"/>
<feature type="transmembrane region" description="Helical" evidence="7">
    <location>
        <begin position="12"/>
        <end position="32"/>
    </location>
</feature>
<gene>
    <name evidence="10" type="ORF">OI18_06960</name>
</gene>
<dbReference type="Gene3D" id="3.30.70.1350">
    <property type="entry name" value="Cation efflux protein, cytoplasmic domain"/>
    <property type="match status" value="1"/>
</dbReference>
<keyword evidence="3" id="KW-0813">Transport</keyword>
<accession>A0A0C1IXV9</accession>
<dbReference type="InterPro" id="IPR027469">
    <property type="entry name" value="Cation_efflux_TMD_sf"/>
</dbReference>
<feature type="domain" description="Cation efflux protein cytoplasmic" evidence="9">
    <location>
        <begin position="226"/>
        <end position="286"/>
    </location>
</feature>
<keyword evidence="11" id="KW-1185">Reference proteome</keyword>
<evidence type="ECO:0000256" key="2">
    <source>
        <dbReference type="ARBA" id="ARBA00008114"/>
    </source>
</evidence>
<evidence type="ECO:0000256" key="7">
    <source>
        <dbReference type="SAM" id="Phobius"/>
    </source>
</evidence>
<reference evidence="10 11" key="1">
    <citation type="submission" date="2014-11" db="EMBL/GenBank/DDBJ databases">
        <title>Genome sequence of Flavihumibacter solisilvae 3-3.</title>
        <authorList>
            <person name="Zhou G."/>
            <person name="Li M."/>
            <person name="Wang G."/>
        </authorList>
    </citation>
    <scope>NUCLEOTIDE SEQUENCE [LARGE SCALE GENOMIC DNA]</scope>
    <source>
        <strain evidence="10 11">3-3</strain>
    </source>
</reference>
<dbReference type="Pfam" id="PF01545">
    <property type="entry name" value="Cation_efflux"/>
    <property type="match status" value="1"/>
</dbReference>
<evidence type="ECO:0000256" key="5">
    <source>
        <dbReference type="ARBA" id="ARBA00022989"/>
    </source>
</evidence>
<dbReference type="InterPro" id="IPR027470">
    <property type="entry name" value="Cation_efflux_CTD"/>
</dbReference>
<dbReference type="PANTHER" id="PTHR43840">
    <property type="entry name" value="MITOCHONDRIAL METAL TRANSPORTER 1-RELATED"/>
    <property type="match status" value="1"/>
</dbReference>
<dbReference type="Pfam" id="PF16916">
    <property type="entry name" value="ZT_dimer"/>
    <property type="match status" value="1"/>
</dbReference>
<keyword evidence="5 7" id="KW-1133">Transmembrane helix</keyword>
<dbReference type="AlphaFoldDB" id="A0A0C1IXV9"/>
<dbReference type="GO" id="GO:0006882">
    <property type="term" value="P:intracellular zinc ion homeostasis"/>
    <property type="evidence" value="ECO:0007669"/>
    <property type="project" value="TreeGrafter"/>
</dbReference>
<dbReference type="EMBL" id="JSVC01000007">
    <property type="protein sequence ID" value="KIC95334.1"/>
    <property type="molecule type" value="Genomic_DNA"/>
</dbReference>
<protein>
    <submittedName>
        <fullName evidence="10">Cation diffusion facilitator family transporter</fullName>
    </submittedName>
</protein>
<dbReference type="RefSeq" id="WP_039138386.1">
    <property type="nucleotide sequence ID" value="NZ_JSVC01000007.1"/>
</dbReference>
<dbReference type="GO" id="GO:0015086">
    <property type="term" value="F:cadmium ion transmembrane transporter activity"/>
    <property type="evidence" value="ECO:0007669"/>
    <property type="project" value="TreeGrafter"/>
</dbReference>
<evidence type="ECO:0000256" key="4">
    <source>
        <dbReference type="ARBA" id="ARBA00022692"/>
    </source>
</evidence>
<sequence length="332" mass="37415">MQQQKENFRVQQWVVAVAVMLFVMKLAAWYITKSVSILTDALESTVNVISGFIGLYSLYIAAKPRDIDHPYGHGKAEFISAAVEGTLIMIAGLIIIYESINHFIRPRPLQQLDKGMLLIGISAVVNYIMGFIAIKRGRANSSLALVASGKHLQSDTYSTIGILSGIALIYFTGVQLIDGIVAIIFSFFIIYTGYHILRASLAGIMDEADQELLEQMVGRINEARRQNWTDLHNLRVIKYGSVLHVDCHLTVPWYLNVYEAHAEVDALSQLIRKEFGTSIELFVHTDGCLDLSCPICMKADCPVRRHPFRQKIEWNSAIVRSNERHRFENESI</sequence>
<dbReference type="InterPro" id="IPR058533">
    <property type="entry name" value="Cation_efflux_TM"/>
</dbReference>
<dbReference type="InterPro" id="IPR050291">
    <property type="entry name" value="CDF_Transporter"/>
</dbReference>
<feature type="transmembrane region" description="Helical" evidence="7">
    <location>
        <begin position="78"/>
        <end position="97"/>
    </location>
</feature>
<dbReference type="Proteomes" id="UP000031408">
    <property type="component" value="Unassembled WGS sequence"/>
</dbReference>
<feature type="transmembrane region" description="Helical" evidence="7">
    <location>
        <begin position="179"/>
        <end position="197"/>
    </location>
</feature>
<dbReference type="SUPFAM" id="SSF161111">
    <property type="entry name" value="Cation efflux protein transmembrane domain-like"/>
    <property type="match status" value="1"/>
</dbReference>
<evidence type="ECO:0000259" key="9">
    <source>
        <dbReference type="Pfam" id="PF16916"/>
    </source>
</evidence>
<dbReference type="GO" id="GO:0015093">
    <property type="term" value="F:ferrous iron transmembrane transporter activity"/>
    <property type="evidence" value="ECO:0007669"/>
    <property type="project" value="TreeGrafter"/>
</dbReference>